<dbReference type="Pfam" id="PF07120">
    <property type="entry name" value="DUF1376"/>
    <property type="match status" value="1"/>
</dbReference>
<evidence type="ECO:0000256" key="1">
    <source>
        <dbReference type="SAM" id="MobiDB-lite"/>
    </source>
</evidence>
<proteinExistence type="predicted"/>
<evidence type="ECO:0008006" key="4">
    <source>
        <dbReference type="Google" id="ProtNLM"/>
    </source>
</evidence>
<keyword evidence="3" id="KW-1185">Reference proteome</keyword>
<feature type="region of interest" description="Disordered" evidence="1">
    <location>
        <begin position="80"/>
        <end position="166"/>
    </location>
</feature>
<feature type="compositionally biased region" description="Basic and acidic residues" evidence="1">
    <location>
        <begin position="80"/>
        <end position="105"/>
    </location>
</feature>
<dbReference type="AlphaFoldDB" id="A0A2U2DQ68"/>
<reference evidence="2 3" key="1">
    <citation type="submission" date="2018-05" db="EMBL/GenBank/DDBJ databases">
        <title>The draft genome of strain NS-104.</title>
        <authorList>
            <person name="Hang P."/>
            <person name="Jiang J."/>
        </authorList>
    </citation>
    <scope>NUCLEOTIDE SEQUENCE [LARGE SCALE GENOMIC DNA]</scope>
    <source>
        <strain evidence="2 3">NS-104</strain>
    </source>
</reference>
<gene>
    <name evidence="2" type="ORF">DEM27_15480</name>
</gene>
<dbReference type="EMBL" id="QFBC01000006">
    <property type="protein sequence ID" value="PWE55454.1"/>
    <property type="molecule type" value="Genomic_DNA"/>
</dbReference>
<sequence length="214" mass="23664">MPVYVGDELAETSHLNAEEYGAYALLKMHLWQHGRLPCDDERLARIAKCGAERWAIVRDALWSLFEDGWRHPRLEALRGEAEETHRKRSEAGKRGGRPRANEKPGYKPGLSPEKAGPKHPQPQPQPQPQSHSYSDPQAQPKPDGSAAEKEKGGTNTREAMFTPYPVPSSAAEGRAFLARMGVPASKMDTCLKQMMAGNLSHYDLEGILETRGAA</sequence>
<name>A0A2U2DQ68_9HYPH</name>
<protein>
    <recommendedName>
        <fullName evidence="4">DUF1376 domain-containing protein</fullName>
    </recommendedName>
</protein>
<evidence type="ECO:0000313" key="2">
    <source>
        <dbReference type="EMBL" id="PWE55454.1"/>
    </source>
</evidence>
<accession>A0A2U2DQ68</accession>
<evidence type="ECO:0000313" key="3">
    <source>
        <dbReference type="Proteomes" id="UP000245252"/>
    </source>
</evidence>
<dbReference type="Proteomes" id="UP000245252">
    <property type="component" value="Unassembled WGS sequence"/>
</dbReference>
<organism evidence="2 3">
    <name type="scientific">Metarhizobium album</name>
    <dbReference type="NCBI Taxonomy" id="2182425"/>
    <lineage>
        <taxon>Bacteria</taxon>
        <taxon>Pseudomonadati</taxon>
        <taxon>Pseudomonadota</taxon>
        <taxon>Alphaproteobacteria</taxon>
        <taxon>Hyphomicrobiales</taxon>
        <taxon>Rhizobiaceae</taxon>
        <taxon>Metarhizobium</taxon>
    </lineage>
</organism>
<comment type="caution">
    <text evidence="2">The sequence shown here is derived from an EMBL/GenBank/DDBJ whole genome shotgun (WGS) entry which is preliminary data.</text>
</comment>
<dbReference type="InterPro" id="IPR010781">
    <property type="entry name" value="DUF1376"/>
</dbReference>